<dbReference type="Proteomes" id="UP000247152">
    <property type="component" value="Unassembled WGS sequence"/>
</dbReference>
<dbReference type="AlphaFoldDB" id="A0A317U4G0"/>
<sequence length="88" mass="10179">MFRLEQEKISRIKTPVQSNKGINDPLVETKATKMERNEGQRFRKRTTLHQQNGGHFLALEQLLLYFHDVVEDCLPLLCSTLDDLPKVG</sequence>
<protein>
    <submittedName>
        <fullName evidence="1">Uncharacterized protein</fullName>
    </submittedName>
</protein>
<name>A0A317U4G0_9GAMM</name>
<organism evidence="1 2">
    <name type="scientific">Legionella qingyii</name>
    <dbReference type="NCBI Taxonomy" id="2184757"/>
    <lineage>
        <taxon>Bacteria</taxon>
        <taxon>Pseudomonadati</taxon>
        <taxon>Pseudomonadota</taxon>
        <taxon>Gammaproteobacteria</taxon>
        <taxon>Legionellales</taxon>
        <taxon>Legionellaceae</taxon>
        <taxon>Legionella</taxon>
    </lineage>
</organism>
<proteinExistence type="predicted"/>
<dbReference type="EMBL" id="QHJG01000011">
    <property type="protein sequence ID" value="PWY56158.1"/>
    <property type="molecule type" value="Genomic_DNA"/>
</dbReference>
<comment type="caution">
    <text evidence="1">The sequence shown here is derived from an EMBL/GenBank/DDBJ whole genome shotgun (WGS) entry which is preliminary data.</text>
</comment>
<gene>
    <name evidence="1" type="ORF">DGG96_08425</name>
</gene>
<evidence type="ECO:0000313" key="2">
    <source>
        <dbReference type="Proteomes" id="UP000247152"/>
    </source>
</evidence>
<accession>A0A317U4G0</accession>
<reference evidence="1 2" key="1">
    <citation type="submission" date="2018-05" db="EMBL/GenBank/DDBJ databases">
        <title>Legionella qingyii sp.nov., whole genome shotgun sequence.</title>
        <authorList>
            <person name="Wu H."/>
            <person name="Zhu Q."/>
            <person name="Hu C."/>
        </authorList>
    </citation>
    <scope>NUCLEOTIDE SEQUENCE [LARGE SCALE GENOMIC DNA]</scope>
    <source>
        <strain evidence="1 2">HEB18</strain>
    </source>
</reference>
<evidence type="ECO:0000313" key="1">
    <source>
        <dbReference type="EMBL" id="PWY56158.1"/>
    </source>
</evidence>